<dbReference type="InterPro" id="IPR012302">
    <property type="entry name" value="Malic_NAD-bd"/>
</dbReference>
<dbReference type="InterPro" id="IPR046346">
    <property type="entry name" value="Aminoacid_DH-like_N_sf"/>
</dbReference>
<dbReference type="InterPro" id="IPR012301">
    <property type="entry name" value="Malic_N_dom"/>
</dbReference>
<keyword evidence="3 7" id="KW-0479">Metal-binding</keyword>
<comment type="cofactor">
    <cofactor evidence="7">
        <name>Mg(2+)</name>
        <dbReference type="ChEBI" id="CHEBI:18420"/>
    </cofactor>
    <cofactor evidence="7">
        <name>Mn(2+)</name>
        <dbReference type="ChEBI" id="CHEBI:29035"/>
    </cofactor>
    <text evidence="7">Divalent metal cations. Prefers magnesium or manganese.</text>
</comment>
<evidence type="ECO:0000313" key="12">
    <source>
        <dbReference type="Proteomes" id="UP000007350"/>
    </source>
</evidence>
<feature type="binding site" evidence="6">
    <location>
        <position position="413"/>
    </location>
    <ligand>
        <name>(S)-malate</name>
        <dbReference type="ChEBI" id="CHEBI:15589"/>
    </ligand>
</feature>
<comment type="cofactor">
    <cofactor evidence="1">
        <name>Mn(2+)</name>
        <dbReference type="ChEBI" id="CHEBI:29035"/>
    </cofactor>
</comment>
<keyword evidence="12" id="KW-1185">Reference proteome</keyword>
<dbReference type="PROSITE" id="PS00331">
    <property type="entry name" value="MALIC_ENZYMES"/>
    <property type="match status" value="1"/>
</dbReference>
<evidence type="ECO:0000259" key="9">
    <source>
        <dbReference type="SMART" id="SM00919"/>
    </source>
</evidence>
<feature type="active site" description="Proton acceptor" evidence="5">
    <location>
        <position position="171"/>
    </location>
</feature>
<feature type="active site" description="Proton donor" evidence="5">
    <location>
        <position position="100"/>
    </location>
</feature>
<dbReference type="PANTHER" id="PTHR23406">
    <property type="entry name" value="MALIC ENZYME-RELATED"/>
    <property type="match status" value="1"/>
</dbReference>
<dbReference type="PRINTS" id="PR00072">
    <property type="entry name" value="MALOXRDTASE"/>
</dbReference>
<accession>K2PEP1</accession>
<organism evidence="11 12">
    <name type="scientific">Trypanosoma cruzi marinkellei</name>
    <dbReference type="NCBI Taxonomy" id="85056"/>
    <lineage>
        <taxon>Eukaryota</taxon>
        <taxon>Discoba</taxon>
        <taxon>Euglenozoa</taxon>
        <taxon>Kinetoplastea</taxon>
        <taxon>Metakinetoplastina</taxon>
        <taxon>Trypanosomatida</taxon>
        <taxon>Trypanosomatidae</taxon>
        <taxon>Trypanosoma</taxon>
        <taxon>Schizotrypanum</taxon>
    </lineage>
</organism>
<evidence type="ECO:0000313" key="11">
    <source>
        <dbReference type="EMBL" id="EKF39432.1"/>
    </source>
</evidence>
<dbReference type="SMART" id="SM00919">
    <property type="entry name" value="Malic_M"/>
    <property type="match status" value="1"/>
</dbReference>
<dbReference type="Proteomes" id="UP000007350">
    <property type="component" value="Unassembled WGS sequence"/>
</dbReference>
<feature type="binding site" evidence="6">
    <location>
        <position position="457"/>
    </location>
    <ligand>
        <name>(S)-malate</name>
        <dbReference type="ChEBI" id="CHEBI:15589"/>
    </ligand>
</feature>
<evidence type="ECO:0000256" key="6">
    <source>
        <dbReference type="PIRSR" id="PIRSR000106-2"/>
    </source>
</evidence>
<dbReference type="SUPFAM" id="SSF53223">
    <property type="entry name" value="Aminoacid dehydrogenase-like, N-terminal domain"/>
    <property type="match status" value="1"/>
</dbReference>
<dbReference type="AlphaFoldDB" id="K2PEP1"/>
<dbReference type="SUPFAM" id="SSF51735">
    <property type="entry name" value="NAD(P)-binding Rossmann-fold domains"/>
    <property type="match status" value="1"/>
</dbReference>
<evidence type="ECO:0000256" key="5">
    <source>
        <dbReference type="PIRSR" id="PIRSR000106-1"/>
    </source>
</evidence>
<reference evidence="11 12" key="1">
    <citation type="journal article" date="2012" name="BMC Genomics">
        <title>Comparative genomic analysis of human infective Trypanosoma cruzi lineages with the bat-restricted subspecies T. cruzi marinkellei.</title>
        <authorList>
            <person name="Franzen O."/>
            <person name="Talavera-Lopez C."/>
            <person name="Ochaya S."/>
            <person name="Butler C.E."/>
            <person name="Messenger L.A."/>
            <person name="Lewis M.D."/>
            <person name="Llewellyn M.S."/>
            <person name="Marinkelle C.J."/>
            <person name="Tyler K.M."/>
            <person name="Miles M.A."/>
            <person name="Andersson B."/>
        </authorList>
    </citation>
    <scope>NUCLEOTIDE SEQUENCE [LARGE SCALE GENOMIC DNA]</scope>
    <source>
        <strain evidence="11 12">B7</strain>
    </source>
</reference>
<dbReference type="OrthoDB" id="5365701at2759"/>
<evidence type="ECO:0000256" key="2">
    <source>
        <dbReference type="ARBA" id="ARBA00008785"/>
    </source>
</evidence>
<evidence type="ECO:0000259" key="10">
    <source>
        <dbReference type="SMART" id="SM01274"/>
    </source>
</evidence>
<feature type="binding site" evidence="7">
    <location>
        <position position="242"/>
    </location>
    <ligand>
        <name>a divalent metal cation</name>
        <dbReference type="ChEBI" id="CHEBI:60240"/>
    </ligand>
</feature>
<feature type="binding site" evidence="7">
    <location>
        <position position="266"/>
    </location>
    <ligand>
        <name>a divalent metal cation</name>
        <dbReference type="ChEBI" id="CHEBI:60240"/>
    </ligand>
</feature>
<dbReference type="GO" id="GO:0005739">
    <property type="term" value="C:mitochondrion"/>
    <property type="evidence" value="ECO:0007669"/>
    <property type="project" value="TreeGrafter"/>
</dbReference>
<dbReference type="GO" id="GO:0051287">
    <property type="term" value="F:NAD binding"/>
    <property type="evidence" value="ECO:0007669"/>
    <property type="project" value="InterPro"/>
</dbReference>
<evidence type="ECO:0000256" key="1">
    <source>
        <dbReference type="ARBA" id="ARBA00001936"/>
    </source>
</evidence>
<evidence type="ECO:0000256" key="4">
    <source>
        <dbReference type="ARBA" id="ARBA00023002"/>
    </source>
</evidence>
<feature type="domain" description="Malic enzyme NAD-binding" evidence="9">
    <location>
        <begin position="267"/>
        <end position="526"/>
    </location>
</feature>
<dbReference type="GO" id="GO:0004471">
    <property type="term" value="F:malate dehydrogenase (decarboxylating) (NAD+) activity"/>
    <property type="evidence" value="ECO:0007669"/>
    <property type="project" value="TreeGrafter"/>
</dbReference>
<proteinExistence type="inferred from homology"/>
<dbReference type="FunFam" id="3.40.50.720:FF:000182">
    <property type="entry name" value="NAD-dependent malic enzyme"/>
    <property type="match status" value="1"/>
</dbReference>
<dbReference type="Gene3D" id="3.40.50.10380">
    <property type="entry name" value="Malic enzyme, N-terminal domain"/>
    <property type="match status" value="1"/>
</dbReference>
<dbReference type="EMBL" id="AHKC01001233">
    <property type="protein sequence ID" value="EKF39432.1"/>
    <property type="molecule type" value="Genomic_DNA"/>
</dbReference>
<dbReference type="Gene3D" id="3.40.50.720">
    <property type="entry name" value="NAD(P)-binding Rossmann-like Domain"/>
    <property type="match status" value="1"/>
</dbReference>
<protein>
    <recommendedName>
        <fullName evidence="8">Malic enzyme</fullName>
    </recommendedName>
</protein>
<feature type="binding site" evidence="6">
    <location>
        <position position="153"/>
    </location>
    <ligand>
        <name>(S)-malate</name>
        <dbReference type="ChEBI" id="CHEBI:15589"/>
    </ligand>
</feature>
<dbReference type="InterPro" id="IPR036291">
    <property type="entry name" value="NAD(P)-bd_dom_sf"/>
</dbReference>
<evidence type="ECO:0000256" key="8">
    <source>
        <dbReference type="RuleBase" id="RU003426"/>
    </source>
</evidence>
<gene>
    <name evidence="11" type="ORF">MOQ_000340</name>
</gene>
<keyword evidence="4 8" id="KW-0560">Oxidoreductase</keyword>
<dbReference type="PANTHER" id="PTHR23406:SF32">
    <property type="entry name" value="NADP-DEPENDENT MALIC ENZYME"/>
    <property type="match status" value="1"/>
</dbReference>
<name>K2PEP1_TRYCR</name>
<comment type="similarity">
    <text evidence="2 8">Belongs to the malic enzymes family.</text>
</comment>
<dbReference type="Pfam" id="PF03949">
    <property type="entry name" value="Malic_M"/>
    <property type="match status" value="1"/>
</dbReference>
<dbReference type="InterPro" id="IPR001891">
    <property type="entry name" value="Malic_OxRdtase"/>
</dbReference>
<feature type="binding site" evidence="7">
    <location>
        <position position="243"/>
    </location>
    <ligand>
        <name>a divalent metal cation</name>
        <dbReference type="ChEBI" id="CHEBI:60240"/>
    </ligand>
</feature>
<dbReference type="InterPro" id="IPR037062">
    <property type="entry name" value="Malic_N_dom_sf"/>
</dbReference>
<dbReference type="NCBIfam" id="NF010052">
    <property type="entry name" value="PRK13529.1"/>
    <property type="match status" value="1"/>
</dbReference>
<dbReference type="GO" id="GO:0006108">
    <property type="term" value="P:malate metabolic process"/>
    <property type="evidence" value="ECO:0007669"/>
    <property type="project" value="TreeGrafter"/>
</dbReference>
<comment type="caution">
    <text evidence="11">The sequence shown here is derived from an EMBL/GenBank/DDBJ whole genome shotgun (WGS) entry which is preliminary data.</text>
</comment>
<dbReference type="GO" id="GO:0046872">
    <property type="term" value="F:metal ion binding"/>
    <property type="evidence" value="ECO:0007669"/>
    <property type="project" value="UniProtKB-KW"/>
</dbReference>
<dbReference type="Pfam" id="PF00390">
    <property type="entry name" value="malic"/>
    <property type="match status" value="1"/>
</dbReference>
<dbReference type="InterPro" id="IPR015884">
    <property type="entry name" value="Malic_enzyme_CS"/>
</dbReference>
<feature type="domain" description="Malic enzyme N-terminal" evidence="10">
    <location>
        <begin position="77"/>
        <end position="257"/>
    </location>
</feature>
<dbReference type="PIRSF" id="PIRSF000106">
    <property type="entry name" value="ME"/>
    <property type="match status" value="1"/>
</dbReference>
<sequence>MISPQLNASKFQGRAILTERYINRGTAFTMEQRQKLHILGRLPPVVETLEEQVARVYEQLKKYEKPINRYQHLVSVHSTNTTLYYATILAHLEEMLPIIYTPTVGEACMEYSHLFFRERGVYFNRLYKGQFRNIVRDAGYKKVEVIVITDGSRILGLGDLGSNGIGISIGKCSLYVVGAGIDPRLIVPVILDVGTNNEMYLQDKGYLGMREKRLGDEEFYELLDEFMEAASEEWPNAVIQFEDFSNNHCFDILERYQKKYRCFNDDIQGTGAVVAAGFLNAIKLSGVSPLQQRIVVFGAGSAAVGVANNIAALAARMYKLPVQDLVKTFYLVDTKGLVTTTRGDQLAAHKKLFARTDVSAEDSARLRTLEEIVRFVKPTTLLGLGGVGPAFTEEIVKMVMQNTERPIIFPLSNPTSKAEVTPENAYKWTNGAAIVASGSPFPPTTIGGKTFKPSQGNNLYVFPGIGLGCALVQPTHIPDELLLTASESLNLLTTEADLREGRLYPPLQDIHNISANVATDVILEAQRMKIDKNDKLPRTRDELLAFVKKAMWKPVYSGEVGEQVL</sequence>
<dbReference type="SMART" id="SM01274">
    <property type="entry name" value="malic"/>
    <property type="match status" value="1"/>
</dbReference>
<evidence type="ECO:0000256" key="7">
    <source>
        <dbReference type="PIRSR" id="PIRSR000106-3"/>
    </source>
</evidence>
<evidence type="ECO:0000256" key="3">
    <source>
        <dbReference type="ARBA" id="ARBA00022723"/>
    </source>
</evidence>